<reference evidence="3 4" key="1">
    <citation type="journal article" date="2023" name="PLoS ONE">
        <title>Cytospora paraplurivora sp. nov. isolated from orchards with fruit tree decline syndrome in Ontario, Canada.</title>
        <authorList>
            <person name="Ilyukhin E."/>
            <person name="Nguyen H.D.T."/>
            <person name="Castle A.J."/>
            <person name="Ellouze W."/>
        </authorList>
    </citation>
    <scope>NUCLEOTIDE SEQUENCE [LARGE SCALE GENOMIC DNA]</scope>
    <source>
        <strain evidence="3 4">FDS-564</strain>
    </source>
</reference>
<feature type="region of interest" description="Disordered" evidence="1">
    <location>
        <begin position="141"/>
        <end position="183"/>
    </location>
</feature>
<name>A0AAN9TZ61_9PEZI</name>
<comment type="caution">
    <text evidence="3">The sequence shown here is derived from an EMBL/GenBank/DDBJ whole genome shotgun (WGS) entry which is preliminary data.</text>
</comment>
<organism evidence="3 4">
    <name type="scientific">Cytospora paraplurivora</name>
    <dbReference type="NCBI Taxonomy" id="2898453"/>
    <lineage>
        <taxon>Eukaryota</taxon>
        <taxon>Fungi</taxon>
        <taxon>Dikarya</taxon>
        <taxon>Ascomycota</taxon>
        <taxon>Pezizomycotina</taxon>
        <taxon>Sordariomycetes</taxon>
        <taxon>Sordariomycetidae</taxon>
        <taxon>Diaporthales</taxon>
        <taxon>Cytosporaceae</taxon>
        <taxon>Cytospora</taxon>
    </lineage>
</organism>
<dbReference type="Proteomes" id="UP001320245">
    <property type="component" value="Unassembled WGS sequence"/>
</dbReference>
<dbReference type="EMBL" id="JAJSPL020000061">
    <property type="protein sequence ID" value="KAK7730606.1"/>
    <property type="molecule type" value="Genomic_DNA"/>
</dbReference>
<accession>A0AAN9TZ61</accession>
<evidence type="ECO:0000313" key="3">
    <source>
        <dbReference type="EMBL" id="KAK7730606.1"/>
    </source>
</evidence>
<sequence length="279" mass="30692">MKLVYTAESVAAYFVVAYWKGLSNNGMTEEQRAALDPKSEEWQLRVNGSKTHVVGLLLYATLLWILKGCWTTLFVMVMNVFTDIYLMAIPIPMVGDRDPAQSGYWSVRESFVSYVLTNMPMLYPLLKRFYERVGCSITLSSPRGASGQAASSGQGYRLGGYPRSRSKPRSKDPNPIPEETRYGSDEHIIFACTECSRTASSSQDTSRAEVDTKERHVHSPFQHGNNHTKVFRGPGHLKSKPSLSNAPATGGILVTKDIVVSEVHGSPGASGGGEAYFEV</sequence>
<protein>
    <submittedName>
        <fullName evidence="3">Uncharacterized protein</fullName>
    </submittedName>
</protein>
<evidence type="ECO:0000313" key="4">
    <source>
        <dbReference type="Proteomes" id="UP001320245"/>
    </source>
</evidence>
<feature type="compositionally biased region" description="Low complexity" evidence="1">
    <location>
        <begin position="144"/>
        <end position="155"/>
    </location>
</feature>
<gene>
    <name evidence="3" type="ORF">SLS53_008996</name>
</gene>
<evidence type="ECO:0000256" key="1">
    <source>
        <dbReference type="SAM" id="MobiDB-lite"/>
    </source>
</evidence>
<keyword evidence="2" id="KW-1133">Transmembrane helix</keyword>
<proteinExistence type="predicted"/>
<dbReference type="AlphaFoldDB" id="A0AAN9TZ61"/>
<evidence type="ECO:0000256" key="2">
    <source>
        <dbReference type="SAM" id="Phobius"/>
    </source>
</evidence>
<keyword evidence="2" id="KW-0472">Membrane</keyword>
<keyword evidence="2" id="KW-0812">Transmembrane</keyword>
<keyword evidence="4" id="KW-1185">Reference proteome</keyword>
<feature type="transmembrane region" description="Helical" evidence="2">
    <location>
        <begin position="56"/>
        <end position="81"/>
    </location>
</feature>